<keyword evidence="1" id="KW-1133">Transmembrane helix</keyword>
<dbReference type="PANTHER" id="PTHR37947">
    <property type="entry name" value="BLL2462 PROTEIN"/>
    <property type="match status" value="1"/>
</dbReference>
<dbReference type="Proteomes" id="UP001142610">
    <property type="component" value="Unassembled WGS sequence"/>
</dbReference>
<dbReference type="EMBL" id="JANIBC010000006">
    <property type="protein sequence ID" value="MCQ8185628.1"/>
    <property type="molecule type" value="Genomic_DNA"/>
</dbReference>
<organism evidence="2 3">
    <name type="scientific">Parvularcula maris</name>
    <dbReference type="NCBI Taxonomy" id="2965077"/>
    <lineage>
        <taxon>Bacteria</taxon>
        <taxon>Pseudomonadati</taxon>
        <taxon>Pseudomonadota</taxon>
        <taxon>Alphaproteobacteria</taxon>
        <taxon>Parvularculales</taxon>
        <taxon>Parvularculaceae</taxon>
        <taxon>Parvularcula</taxon>
    </lineage>
</organism>
<keyword evidence="1" id="KW-0812">Transmembrane</keyword>
<dbReference type="AlphaFoldDB" id="A0A9X2RKC3"/>
<feature type="transmembrane region" description="Helical" evidence="1">
    <location>
        <begin position="6"/>
        <end position="27"/>
    </location>
</feature>
<sequence length="696" mass="74899">MTTDLTPLLPLPVIAVIGGLFLIASLLRLRVGPAGMLLRLLTGVFLIAFLLGPQQVQRETERLADQVLLLVDRSGSMGLGERTSGAEAEAERLTALLEAQGSEVIRNDLGSSDRSDLEEGFAAGLGSVERDRLGAVVLLSDGQLSGAEAVSRFELPAPVHTVLVPAGDPETDRRIAWTQVPSFALVGKEISLRFRVESSEAVADLPVTLRVDGSDVLTRRVPTGEETTLTIPADRPGQRIVQLLVPEARGELTGRNNIVSAPVNVIRDRLRVLLISGQPHAGERVWRNVLKSDPAVDLVHFTILKPGNKIAYAGPDELNLIPFPSRELFLEKLSEFNVVVFDRYTYRSVITSFELAEVARYVEEGGAVLIAAGPELALPGSLSRQPNLSYILPATPNGPPSTESFVPKRTDVGARHPITAPLLGEEEWGRWLRLMPAQVRAGDVLLEGGGRPLLVTSRFGEGRVAMMLSDHLWLWARGFDGGGPHREFLRRLVHWLMAEPELEEEALLATLSAEGVLSVERRTLSGEAGTATLQLPGEEASALPLEPAGPGRFTAAVENVEADSATVEAVTETGQLLTAAAIRLGGASPEFDSVLMTSEAGQVLAEATGGGVFTAGEASVRSLPSSRDRFAGQRWLGVKERRAELVLSERRAPLLPRPFWLLLAGGTLLLAWLVESGRALQLLRFLSPGASTFERA</sequence>
<dbReference type="RefSeq" id="WP_256619517.1">
    <property type="nucleotide sequence ID" value="NZ_JANIBC010000006.1"/>
</dbReference>
<keyword evidence="3" id="KW-1185">Reference proteome</keyword>
<dbReference type="PANTHER" id="PTHR37947:SF1">
    <property type="entry name" value="BLL2462 PROTEIN"/>
    <property type="match status" value="1"/>
</dbReference>
<feature type="transmembrane region" description="Helical" evidence="1">
    <location>
        <begin position="34"/>
        <end position="52"/>
    </location>
</feature>
<comment type="caution">
    <text evidence="2">The sequence shown here is derived from an EMBL/GenBank/DDBJ whole genome shotgun (WGS) entry which is preliminary data.</text>
</comment>
<keyword evidence="1" id="KW-0472">Membrane</keyword>
<protein>
    <recommendedName>
        <fullName evidence="4">Glutamine amidotransferase domain-containing protein</fullName>
    </recommendedName>
</protein>
<name>A0A9X2RKC3_9PROT</name>
<reference evidence="2" key="1">
    <citation type="submission" date="2022-07" db="EMBL/GenBank/DDBJ databases">
        <title>Parvularcula maris sp. nov., an algicidal bacterium isolated from seawater.</title>
        <authorList>
            <person name="Li F."/>
        </authorList>
    </citation>
    <scope>NUCLEOTIDE SEQUENCE</scope>
    <source>
        <strain evidence="2">BGMRC 0090</strain>
    </source>
</reference>
<evidence type="ECO:0008006" key="4">
    <source>
        <dbReference type="Google" id="ProtNLM"/>
    </source>
</evidence>
<gene>
    <name evidence="2" type="ORF">NOG11_09480</name>
</gene>
<evidence type="ECO:0000313" key="2">
    <source>
        <dbReference type="EMBL" id="MCQ8185628.1"/>
    </source>
</evidence>
<accession>A0A9X2RKC3</accession>
<dbReference type="InterPro" id="IPR029062">
    <property type="entry name" value="Class_I_gatase-like"/>
</dbReference>
<evidence type="ECO:0000256" key="1">
    <source>
        <dbReference type="SAM" id="Phobius"/>
    </source>
</evidence>
<evidence type="ECO:0000313" key="3">
    <source>
        <dbReference type="Proteomes" id="UP001142610"/>
    </source>
</evidence>
<proteinExistence type="predicted"/>
<dbReference type="SUPFAM" id="SSF52317">
    <property type="entry name" value="Class I glutamine amidotransferase-like"/>
    <property type="match status" value="1"/>
</dbReference>
<dbReference type="Gene3D" id="3.40.50.880">
    <property type="match status" value="1"/>
</dbReference>